<evidence type="ECO:0000313" key="1">
    <source>
        <dbReference type="EMBL" id="WPD18726.1"/>
    </source>
</evidence>
<evidence type="ECO:0000313" key="2">
    <source>
        <dbReference type="Proteomes" id="UP001304683"/>
    </source>
</evidence>
<dbReference type="InterPro" id="IPR023214">
    <property type="entry name" value="HAD_sf"/>
</dbReference>
<gene>
    <name evidence="1" type="ORF">Q5761_10225</name>
</gene>
<keyword evidence="2" id="KW-1185">Reference proteome</keyword>
<dbReference type="EMBL" id="CP132508">
    <property type="protein sequence ID" value="WPD18726.1"/>
    <property type="molecule type" value="Genomic_DNA"/>
</dbReference>
<organism evidence="1 2">
    <name type="scientific">Thermaerobacter composti</name>
    <dbReference type="NCBI Taxonomy" id="554949"/>
    <lineage>
        <taxon>Bacteria</taxon>
        <taxon>Bacillati</taxon>
        <taxon>Bacillota</taxon>
        <taxon>Clostridia</taxon>
        <taxon>Eubacteriales</taxon>
        <taxon>Clostridiales Family XVII. Incertae Sedis</taxon>
        <taxon>Thermaerobacter</taxon>
    </lineage>
</organism>
<name>A0ABZ0QMU8_9FIRM</name>
<proteinExistence type="predicted"/>
<dbReference type="GO" id="GO:0016787">
    <property type="term" value="F:hydrolase activity"/>
    <property type="evidence" value="ECO:0007669"/>
    <property type="project" value="UniProtKB-KW"/>
</dbReference>
<dbReference type="SUPFAM" id="SSF56784">
    <property type="entry name" value="HAD-like"/>
    <property type="match status" value="1"/>
</dbReference>
<dbReference type="RefSeq" id="WP_318750526.1">
    <property type="nucleotide sequence ID" value="NZ_CP132508.1"/>
</dbReference>
<sequence>MIFDLDGTLYDDLLYSVAYTRALAAHLPESLRDAFLREAFPFSDVNRRLRLGRIYDRIEDVLLGHPRLEPGVAVGWEGTSASRWRRVADAGGYVGAPGRYLALGDAWMLATATALRFGLCPDRCLEAMAAVRSWVAVPPPESYGEEPFFSATEPLRVLVTNATARHAETILGAIGLEGAFSHRVTEAGKPQGWRRIIPWLEQATGVPRDAMLVVGDNLLNDVLPVRELGVQAVLLDRYGLYPRYPARDWAVIRSLEPLFTALAPKAGRRLVPS</sequence>
<dbReference type="InterPro" id="IPR036412">
    <property type="entry name" value="HAD-like_sf"/>
</dbReference>
<dbReference type="Proteomes" id="UP001304683">
    <property type="component" value="Chromosome"/>
</dbReference>
<reference evidence="1 2" key="1">
    <citation type="submission" date="2023-08" db="EMBL/GenBank/DDBJ databases">
        <title>Genome sequence of Thermaerobacter compostii strain Ins1, a spore-forming filamentous bacterium isolated from a deep geothermal reservoir.</title>
        <authorList>
            <person name="Bregnard D."/>
            <person name="Gonzalez D."/>
            <person name="Junier P."/>
        </authorList>
    </citation>
    <scope>NUCLEOTIDE SEQUENCE [LARGE SCALE GENOMIC DNA]</scope>
    <source>
        <strain evidence="1 2">Ins1</strain>
    </source>
</reference>
<dbReference type="Gene3D" id="3.40.50.1000">
    <property type="entry name" value="HAD superfamily/HAD-like"/>
    <property type="match status" value="1"/>
</dbReference>
<protein>
    <submittedName>
        <fullName evidence="1">HAD family hydrolase</fullName>
    </submittedName>
</protein>
<accession>A0ABZ0QMU8</accession>
<keyword evidence="1" id="KW-0378">Hydrolase</keyword>